<name>A0A0D9ZKS4_9ORYZ</name>
<dbReference type="AlphaFoldDB" id="A0A0D9ZKS4"/>
<dbReference type="Pfam" id="PF05055">
    <property type="entry name" value="DUF677"/>
    <property type="match status" value="1"/>
</dbReference>
<dbReference type="Gramene" id="OGLUM04G12310.1">
    <property type="protein sequence ID" value="OGLUM04G12310.1"/>
    <property type="gene ID" value="OGLUM04G12310"/>
</dbReference>
<evidence type="ECO:0000313" key="7">
    <source>
        <dbReference type="EnsemblPlants" id="OGLUM04G12310.1"/>
    </source>
</evidence>
<reference evidence="7" key="2">
    <citation type="submission" date="2018-05" db="EMBL/GenBank/DDBJ databases">
        <title>OgluRS3 (Oryza glumaepatula Reference Sequence Version 3).</title>
        <authorList>
            <person name="Zhang J."/>
            <person name="Kudrna D."/>
            <person name="Lee S."/>
            <person name="Talag J."/>
            <person name="Welchert J."/>
            <person name="Wing R.A."/>
        </authorList>
    </citation>
    <scope>NUCLEOTIDE SEQUENCE [LARGE SCALE GENOMIC DNA]</scope>
</reference>
<evidence type="ECO:0000256" key="1">
    <source>
        <dbReference type="ARBA" id="ARBA00004370"/>
    </source>
</evidence>
<reference evidence="7" key="1">
    <citation type="submission" date="2015-04" db="UniProtKB">
        <authorList>
            <consortium name="EnsemblPlants"/>
        </authorList>
    </citation>
    <scope>IDENTIFICATION</scope>
</reference>
<dbReference type="Proteomes" id="UP000026961">
    <property type="component" value="Chromosome 4"/>
</dbReference>
<feature type="transmembrane region" description="Helical" evidence="6">
    <location>
        <begin position="167"/>
        <end position="185"/>
    </location>
</feature>
<dbReference type="PANTHER" id="PTHR31113">
    <property type="entry name" value="UPF0496 PROTEIN 3-RELATED"/>
    <property type="match status" value="1"/>
</dbReference>
<accession>A0A0D9ZKS4</accession>
<dbReference type="eggNOG" id="ENOG502QSPN">
    <property type="taxonomic scope" value="Eukaryota"/>
</dbReference>
<evidence type="ECO:0000256" key="5">
    <source>
        <dbReference type="ARBA" id="ARBA00023136"/>
    </source>
</evidence>
<organism evidence="7">
    <name type="scientific">Oryza glumipatula</name>
    <dbReference type="NCBI Taxonomy" id="40148"/>
    <lineage>
        <taxon>Eukaryota</taxon>
        <taxon>Viridiplantae</taxon>
        <taxon>Streptophyta</taxon>
        <taxon>Embryophyta</taxon>
        <taxon>Tracheophyta</taxon>
        <taxon>Spermatophyta</taxon>
        <taxon>Magnoliopsida</taxon>
        <taxon>Liliopsida</taxon>
        <taxon>Poales</taxon>
        <taxon>Poaceae</taxon>
        <taxon>BOP clade</taxon>
        <taxon>Oryzoideae</taxon>
        <taxon>Oryzeae</taxon>
        <taxon>Oryzinae</taxon>
        <taxon>Oryza</taxon>
    </lineage>
</organism>
<evidence type="ECO:0000313" key="8">
    <source>
        <dbReference type="Proteomes" id="UP000026961"/>
    </source>
</evidence>
<evidence type="ECO:0000256" key="2">
    <source>
        <dbReference type="ARBA" id="ARBA00009074"/>
    </source>
</evidence>
<keyword evidence="4 6" id="KW-1133">Transmembrane helix</keyword>
<protein>
    <submittedName>
        <fullName evidence="7">Uncharacterized protein</fullName>
    </submittedName>
</protein>
<evidence type="ECO:0000256" key="6">
    <source>
        <dbReference type="SAM" id="Phobius"/>
    </source>
</evidence>
<sequence length="348" mass="37658">MESMSIEEEYISTLHTRSNARFFSRSKQQLSGVEMEAVAAAAQQDAVVVPAELQRMMHRRTSSEIELAMAGYFDASDEASEICRQLLTNIKNAQSNYLSMDSFLATIVSDSAAAPLAAVRSNPFSDAATRSSFRRIHDRYSSILRAIKRSHGKVARKLKVARAVRKASRACLVVACGAAAAASVAVAAHLLLFGLLVGPAAMALCPMALKRKVTNTNAAAVARPARRRSTTGSLLRLQEQLDTAAKGTYVLGRDLDTVSHLVARLSDGIERENAMARRCAERVAADDVGAAAAAGGRFFPVQEMANELRRSCSSSRKLAEELEEHVCLCLATIHRARLLVIKEISKQA</sequence>
<keyword evidence="5 6" id="KW-0472">Membrane</keyword>
<dbReference type="STRING" id="40148.A0A0D9ZKS4"/>
<dbReference type="InterPro" id="IPR007749">
    <property type="entry name" value="DUF677"/>
</dbReference>
<dbReference type="PANTHER" id="PTHR31113:SF2">
    <property type="entry name" value="OS04G0423200 PROTEIN"/>
    <property type="match status" value="1"/>
</dbReference>
<evidence type="ECO:0000256" key="4">
    <source>
        <dbReference type="ARBA" id="ARBA00022989"/>
    </source>
</evidence>
<comment type="subcellular location">
    <subcellularLocation>
        <location evidence="1">Membrane</location>
    </subcellularLocation>
</comment>
<evidence type="ECO:0000256" key="3">
    <source>
        <dbReference type="ARBA" id="ARBA00022692"/>
    </source>
</evidence>
<dbReference type="EnsemblPlants" id="OGLUM04G12310.1">
    <property type="protein sequence ID" value="OGLUM04G12310.1"/>
    <property type="gene ID" value="OGLUM04G12310"/>
</dbReference>
<keyword evidence="3 6" id="KW-0812">Transmembrane</keyword>
<proteinExistence type="inferred from homology"/>
<keyword evidence="8" id="KW-1185">Reference proteome</keyword>
<dbReference type="HOGENOM" id="CLU_036033_0_0_1"/>
<dbReference type="GO" id="GO:0016020">
    <property type="term" value="C:membrane"/>
    <property type="evidence" value="ECO:0007669"/>
    <property type="project" value="UniProtKB-SubCell"/>
</dbReference>
<comment type="similarity">
    <text evidence="2">Belongs to the UPF0496 family.</text>
</comment>